<evidence type="ECO:0000313" key="8">
    <source>
        <dbReference type="Proteomes" id="UP000700596"/>
    </source>
</evidence>
<evidence type="ECO:0000256" key="2">
    <source>
        <dbReference type="ARBA" id="ARBA00004613"/>
    </source>
</evidence>
<feature type="signal peptide" evidence="5">
    <location>
        <begin position="1"/>
        <end position="21"/>
    </location>
</feature>
<dbReference type="GO" id="GO:0016787">
    <property type="term" value="F:hydrolase activity"/>
    <property type="evidence" value="ECO:0007669"/>
    <property type="project" value="UniProtKB-KW"/>
</dbReference>
<dbReference type="PANTHER" id="PTHR33353:SF34">
    <property type="entry name" value="ENDO-BETA-1,4-GLUCANASE D"/>
    <property type="match status" value="1"/>
</dbReference>
<comment type="subcellular location">
    <subcellularLocation>
        <location evidence="2">Secreted</location>
    </subcellularLocation>
</comment>
<dbReference type="Gene3D" id="2.70.50.70">
    <property type="match status" value="1"/>
</dbReference>
<dbReference type="CDD" id="cd21175">
    <property type="entry name" value="LPMO_AA9"/>
    <property type="match status" value="1"/>
</dbReference>
<organism evidence="7 8">
    <name type="scientific">Dendryphion nanum</name>
    <dbReference type="NCBI Taxonomy" id="256645"/>
    <lineage>
        <taxon>Eukaryota</taxon>
        <taxon>Fungi</taxon>
        <taxon>Dikarya</taxon>
        <taxon>Ascomycota</taxon>
        <taxon>Pezizomycotina</taxon>
        <taxon>Dothideomycetes</taxon>
        <taxon>Pleosporomycetidae</taxon>
        <taxon>Pleosporales</taxon>
        <taxon>Torulaceae</taxon>
        <taxon>Dendryphion</taxon>
    </lineage>
</organism>
<keyword evidence="5" id="KW-0732">Signal</keyword>
<evidence type="ECO:0000256" key="5">
    <source>
        <dbReference type="SAM" id="SignalP"/>
    </source>
</evidence>
<keyword evidence="3" id="KW-0964">Secreted</keyword>
<accession>A0A9P9CYX5</accession>
<evidence type="ECO:0000259" key="6">
    <source>
        <dbReference type="Pfam" id="PF03443"/>
    </source>
</evidence>
<name>A0A9P9CYX5_9PLEO</name>
<keyword evidence="4" id="KW-1015">Disulfide bond</keyword>
<sequence>MPSLSTTLALALPLLAPVVSAHGHVSGIVADGKWYTGWNAAMKYQNPIPATAGWQADNLDNGFIAPSAFASSDIICHKSAKNGALHIPVKAGSKVTFQWDTWPLTHKGPVIDYIAPCNGDCGTVSPSSLLFTKFAQGAWKSGNDPGEWVTDDLVKSNFSWTTTVPANLAPGNYVIRHEIIALHAASQNGGAQAYPQCVNFKVEGSGSAKLSGGVKATEFYKAADAGILFNLYSKFTGYSIPGPVLKTSFKKREEEKREHAREWST</sequence>
<comment type="cofactor">
    <cofactor evidence="1">
        <name>Cu(2+)</name>
        <dbReference type="ChEBI" id="CHEBI:29036"/>
    </cofactor>
</comment>
<evidence type="ECO:0000256" key="4">
    <source>
        <dbReference type="ARBA" id="ARBA00023157"/>
    </source>
</evidence>
<reference evidence="7" key="1">
    <citation type="journal article" date="2021" name="Nat. Commun.">
        <title>Genetic determinants of endophytism in the Arabidopsis root mycobiome.</title>
        <authorList>
            <person name="Mesny F."/>
            <person name="Miyauchi S."/>
            <person name="Thiergart T."/>
            <person name="Pickel B."/>
            <person name="Atanasova L."/>
            <person name="Karlsson M."/>
            <person name="Huettel B."/>
            <person name="Barry K.W."/>
            <person name="Haridas S."/>
            <person name="Chen C."/>
            <person name="Bauer D."/>
            <person name="Andreopoulos W."/>
            <person name="Pangilinan J."/>
            <person name="LaButti K."/>
            <person name="Riley R."/>
            <person name="Lipzen A."/>
            <person name="Clum A."/>
            <person name="Drula E."/>
            <person name="Henrissat B."/>
            <person name="Kohler A."/>
            <person name="Grigoriev I.V."/>
            <person name="Martin F.M."/>
            <person name="Hacquard S."/>
        </authorList>
    </citation>
    <scope>NUCLEOTIDE SEQUENCE</scope>
    <source>
        <strain evidence="7">MPI-CAGE-CH-0243</strain>
    </source>
</reference>
<dbReference type="Pfam" id="PF03443">
    <property type="entry name" value="AA9"/>
    <property type="match status" value="1"/>
</dbReference>
<proteinExistence type="predicted"/>
<protein>
    <submittedName>
        <fullName evidence="7">Glycoside hydrolase</fullName>
    </submittedName>
</protein>
<dbReference type="OrthoDB" id="4849160at2759"/>
<dbReference type="AlphaFoldDB" id="A0A9P9CYX5"/>
<feature type="domain" description="Auxiliary Activity family 9 catalytic" evidence="6">
    <location>
        <begin position="22"/>
        <end position="234"/>
    </location>
</feature>
<dbReference type="GO" id="GO:0005576">
    <property type="term" value="C:extracellular region"/>
    <property type="evidence" value="ECO:0007669"/>
    <property type="project" value="UniProtKB-SubCell"/>
</dbReference>
<gene>
    <name evidence="7" type="ORF">B0J11DRAFT_235198</name>
</gene>
<dbReference type="InterPro" id="IPR005103">
    <property type="entry name" value="AA9_LPMO"/>
</dbReference>
<evidence type="ECO:0000256" key="3">
    <source>
        <dbReference type="ARBA" id="ARBA00022525"/>
    </source>
</evidence>
<dbReference type="EMBL" id="JAGMWT010000031">
    <property type="protein sequence ID" value="KAH7109618.1"/>
    <property type="molecule type" value="Genomic_DNA"/>
</dbReference>
<evidence type="ECO:0000313" key="7">
    <source>
        <dbReference type="EMBL" id="KAH7109618.1"/>
    </source>
</evidence>
<dbReference type="InterPro" id="IPR049892">
    <property type="entry name" value="AA9"/>
</dbReference>
<comment type="caution">
    <text evidence="7">The sequence shown here is derived from an EMBL/GenBank/DDBJ whole genome shotgun (WGS) entry which is preliminary data.</text>
</comment>
<dbReference type="PANTHER" id="PTHR33353">
    <property type="entry name" value="PUTATIVE (AFU_ORTHOLOGUE AFUA_1G12560)-RELATED"/>
    <property type="match status" value="1"/>
</dbReference>
<dbReference type="Proteomes" id="UP000700596">
    <property type="component" value="Unassembled WGS sequence"/>
</dbReference>
<evidence type="ECO:0000256" key="1">
    <source>
        <dbReference type="ARBA" id="ARBA00001973"/>
    </source>
</evidence>
<feature type="chain" id="PRO_5040439508" evidence="5">
    <location>
        <begin position="22"/>
        <end position="265"/>
    </location>
</feature>
<keyword evidence="8" id="KW-1185">Reference proteome</keyword>
<keyword evidence="7" id="KW-0378">Hydrolase</keyword>